<evidence type="ECO:0000259" key="2">
    <source>
        <dbReference type="PROSITE" id="PS50093"/>
    </source>
</evidence>
<dbReference type="OrthoDB" id="7794186at2"/>
<dbReference type="SUPFAM" id="SSF49299">
    <property type="entry name" value="PKD domain"/>
    <property type="match status" value="1"/>
</dbReference>
<dbReference type="InterPro" id="IPR013783">
    <property type="entry name" value="Ig-like_fold"/>
</dbReference>
<feature type="domain" description="PKD" evidence="2">
    <location>
        <begin position="1533"/>
        <end position="1595"/>
    </location>
</feature>
<accession>A0A2H1E951</accession>
<dbReference type="GeneID" id="47722587"/>
<dbReference type="Pfam" id="PF13573">
    <property type="entry name" value="SprB"/>
    <property type="match status" value="4"/>
</dbReference>
<proteinExistence type="predicted"/>
<evidence type="ECO:0000256" key="1">
    <source>
        <dbReference type="ARBA" id="ARBA00022729"/>
    </source>
</evidence>
<dbReference type="PROSITE" id="PS50093">
    <property type="entry name" value="PKD"/>
    <property type="match status" value="1"/>
</dbReference>
<dbReference type="InterPro" id="IPR025667">
    <property type="entry name" value="SprB_repeat"/>
</dbReference>
<dbReference type="InterPro" id="IPR035986">
    <property type="entry name" value="PKD_dom_sf"/>
</dbReference>
<dbReference type="InterPro" id="IPR000601">
    <property type="entry name" value="PKD_dom"/>
</dbReference>
<protein>
    <recommendedName>
        <fullName evidence="2">PKD domain-containing protein</fullName>
    </recommendedName>
</protein>
<gene>
    <name evidence="3" type="ORF">MARIT_1019</name>
</gene>
<reference evidence="3 4" key="1">
    <citation type="submission" date="2016-11" db="EMBL/GenBank/DDBJ databases">
        <authorList>
            <person name="Jaros S."/>
            <person name="Januszkiewicz K."/>
            <person name="Wedrychowicz H."/>
        </authorList>
    </citation>
    <scope>NUCLEOTIDE SEQUENCE [LARGE SCALE GENOMIC DNA]</scope>
    <source>
        <strain evidence="3">NCIMB 2154T</strain>
    </source>
</reference>
<dbReference type="STRING" id="1349785.GCA_000509405_02058"/>
<name>A0A2H1E951_9FLAO</name>
<dbReference type="NCBIfam" id="TIGR04183">
    <property type="entry name" value="Por_Secre_tail"/>
    <property type="match status" value="1"/>
</dbReference>
<dbReference type="RefSeq" id="WP_100210929.1">
    <property type="nucleotide sequence ID" value="NZ_CP138495.1"/>
</dbReference>
<dbReference type="EMBL" id="LT634361">
    <property type="protein sequence ID" value="SFZ81258.1"/>
    <property type="molecule type" value="Genomic_DNA"/>
</dbReference>
<dbReference type="Gene3D" id="2.60.40.740">
    <property type="match status" value="1"/>
</dbReference>
<dbReference type="Gene3D" id="2.60.40.10">
    <property type="entry name" value="Immunoglobulins"/>
    <property type="match status" value="1"/>
</dbReference>
<evidence type="ECO:0000313" key="3">
    <source>
        <dbReference type="EMBL" id="SFZ81258.1"/>
    </source>
</evidence>
<dbReference type="KEGG" id="tmar:MARIT_1019"/>
<keyword evidence="4" id="KW-1185">Reference proteome</keyword>
<evidence type="ECO:0000313" key="4">
    <source>
        <dbReference type="Proteomes" id="UP000231564"/>
    </source>
</evidence>
<sequence>MKRIIIVIILMQSLNFVHGQVGEYEVTFDGWAEGATNHNCGYAYVQLEFANSSNNYKAFEFNFLEYSPRVYYRAGSAETTSRFSANQRLKSLRFWSERKVYDTCRGTRAYNDGRVYSNSSNNFLECFDFDFEFGQFIDSRYHTGLWNSKFNVKIYPILTINPPGEANSFPVEDDIVLTSHTGFKTSEYNWKYSFDGYNWVDMYAFNGAASIKLNAQEIGDFDASLNHGRTIYFKQSACGYDSDIVKYKIRRSAPHITSVNTTNTTCYDEKDGSVKINFDRGLESNERLSITIEDLDKIEGYVNGVPTYEIVSSSSNVVLASDNSYTFNKDIGKGLGKGRFRVILAGGGTIAYNGDKWNTYTESPTHQATFTINKPSPVEFTATHTNVWCYGGSDGTIVIKAKGGKILEKYKYLLRKQGDESPVLESDWVEFENLSTFTGTFPNVVYEATEVITGKPAGNYTLQIKDANNCIAKRIVRDGAGTIIGLAEEIVETVEIKQPENPLEIVFVDEKQPTAFGFSDGRIRAQITGGTSLPNGKYNFTWTHESGRKWTTFTDFVHTTDGWYLTLENAIQGTYSLTVTDANYTDADTKKGCMIANASYTLNEPFKLNVAIEETNVISCNRKNAYDDPFSDGELTAIASGGVPFSPLIQGKYAYKYTWKKKDRSGVYQIIPNETGDTLRNQEAGEYAVNIEDANGIIIGNYRNNILTTPTDVTYNLEEPELLKIQYTKQNVFCYQGTDGAINTTITGGTGTYTTQWNTGATSENISNLEAGIYTVMVTDGRGCQVQETIEIEQPKTPIEVHYNFFEPTFAGATNGWIQATITGGTPLNDGAYTYGWTDASGNDLNAQVTAQINSNNYILTLNGIGEGTYKLTVQDKNYPSAIDDINCSIVKSEYTIKDPEALQVAMKLVKPISCNNSNAYGDPSSDGILEAVAGGGVMLQPNENNGLPYYYTWKKETSPGVWTILTSQTTNIATGLNGGNYAVNIKDANGVVLGVYKDNVLVTPTDVTYHLEEPTLLELSFEKQDVHCYEGSDGWAKTIIKGGIAPYIIEWENKSDDVLISNLTKGAYTVAVTDSRGCQATGTVLISQPEKPISINFTAFATPTVGGVADGWVNAEIEGGTVFPNGSYTYYWQNETGEILNAQTQTDIVDGKFQIQLNNISKGIYYLTIQDANYITATSKEGCTYIEKEFVLYDPIEAIIAIEKPISCNQNNTFSNPYGDGSLRATITGGLPFSVGQDYKYTWKKKDGSGIYQDIHQNSSIVTSLSAGAYALNVEDSRGVVIGVYDSLELTSATDVLYTFREQELIALSLSATEISCDAGNDGTATVAISGGVPPYDIQWSNGQSTPKATNLIAGNHLVFVTDARGCEAAGNITIEQPGGLSIKVNTKNPTCYNSSDGAISLDIIGGVPPYTYSWSSGEQTTNLTGLHEGRYIFSLTDANGCKVFEEVKLENPAPITIDLGADKTLCKGQEYVLDASIDVPNVTYEWTSENGFVSDEALITVTEEGTYTVTVTSSLGCIGTDSVAIIYSDRQIAAEFLMSSQAYINEDVVVFHTSNPAPESFEWVFSEGVTIIEEKENTVVMRFAEKGTYKVGLLTNVGDCVQELYKNIVIEENTELPNLGDTKTPFIEAFNISPSPNTGNFKTKVSLAEPSAISLRFFNTQGEFIKQHKPIEVLEEYDIPFNMNLASGMYILVLETAKQTQVKRMIVK</sequence>
<dbReference type="InterPro" id="IPR026444">
    <property type="entry name" value="Secre_tail"/>
</dbReference>
<dbReference type="Proteomes" id="UP000231564">
    <property type="component" value="Chromosome MARIT"/>
</dbReference>
<organism evidence="3 4">
    <name type="scientific">Tenacibaculum maritimum NCIMB 2154</name>
    <dbReference type="NCBI Taxonomy" id="1349785"/>
    <lineage>
        <taxon>Bacteria</taxon>
        <taxon>Pseudomonadati</taxon>
        <taxon>Bacteroidota</taxon>
        <taxon>Flavobacteriia</taxon>
        <taxon>Flavobacteriales</taxon>
        <taxon>Flavobacteriaceae</taxon>
        <taxon>Tenacibaculum</taxon>
    </lineage>
</organism>
<keyword evidence="1" id="KW-0732">Signal</keyword>